<evidence type="ECO:0000313" key="3">
    <source>
        <dbReference type="Proteomes" id="UP001518989"/>
    </source>
</evidence>
<keyword evidence="1" id="KW-1133">Transmembrane helix</keyword>
<reference evidence="2 3" key="1">
    <citation type="submission" date="2020-09" db="EMBL/GenBank/DDBJ databases">
        <title>Roseomonas.</title>
        <authorList>
            <person name="Zhu W."/>
        </authorList>
    </citation>
    <scope>NUCLEOTIDE SEQUENCE [LARGE SCALE GENOMIC DNA]</scope>
    <source>
        <strain evidence="2 3">573</strain>
    </source>
</reference>
<dbReference type="Proteomes" id="UP001518989">
    <property type="component" value="Unassembled WGS sequence"/>
</dbReference>
<feature type="transmembrane region" description="Helical" evidence="1">
    <location>
        <begin position="124"/>
        <end position="153"/>
    </location>
</feature>
<keyword evidence="1" id="KW-0472">Membrane</keyword>
<gene>
    <name evidence="2" type="ORF">IAI61_02675</name>
</gene>
<feature type="transmembrane region" description="Helical" evidence="1">
    <location>
        <begin position="84"/>
        <end position="104"/>
    </location>
</feature>
<dbReference type="RefSeq" id="WP_207415313.1">
    <property type="nucleotide sequence ID" value="NZ_CP061179.1"/>
</dbReference>
<comment type="caution">
    <text evidence="2">The sequence shown here is derived from an EMBL/GenBank/DDBJ whole genome shotgun (WGS) entry which is preliminary data.</text>
</comment>
<keyword evidence="3" id="KW-1185">Reference proteome</keyword>
<name>A0ABS3KKE5_9PROT</name>
<evidence type="ECO:0000256" key="1">
    <source>
        <dbReference type="SAM" id="Phobius"/>
    </source>
</evidence>
<dbReference type="PROSITE" id="PS51257">
    <property type="entry name" value="PROKAR_LIPOPROTEIN"/>
    <property type="match status" value="1"/>
</dbReference>
<protein>
    <recommendedName>
        <fullName evidence="4">DUF4149 domain-containing protein</fullName>
    </recommendedName>
</protein>
<evidence type="ECO:0008006" key="4">
    <source>
        <dbReference type="Google" id="ProtNLM"/>
    </source>
</evidence>
<evidence type="ECO:0000313" key="2">
    <source>
        <dbReference type="EMBL" id="MBO1077921.1"/>
    </source>
</evidence>
<feature type="transmembrane region" description="Helical" evidence="1">
    <location>
        <begin position="54"/>
        <end position="77"/>
    </location>
</feature>
<sequence length="161" mass="16452">MNSAAWRWLTSGVFGLLVGLGCGSALYPVLSWLLGLPDPSGLPGAEEQDVRFTLLAIAALAVQVAVAVVATVLLARVADARRRLGWGCLTLGSTMLLNGAVILLPSGVLGHLTAAHSGQDGNDAAVAALFVLMLSLPFAVLCVGLLAGGALLLRRRAASSR</sequence>
<feature type="transmembrane region" description="Helical" evidence="1">
    <location>
        <begin position="12"/>
        <end position="34"/>
    </location>
</feature>
<keyword evidence="1" id="KW-0812">Transmembrane</keyword>
<dbReference type="EMBL" id="JACTNG010000001">
    <property type="protein sequence ID" value="MBO1077921.1"/>
    <property type="molecule type" value="Genomic_DNA"/>
</dbReference>
<proteinExistence type="predicted"/>
<organism evidence="2 3">
    <name type="scientific">Roseomonas haemaphysalidis</name>
    <dbReference type="NCBI Taxonomy" id="2768162"/>
    <lineage>
        <taxon>Bacteria</taxon>
        <taxon>Pseudomonadati</taxon>
        <taxon>Pseudomonadota</taxon>
        <taxon>Alphaproteobacteria</taxon>
        <taxon>Acetobacterales</taxon>
        <taxon>Roseomonadaceae</taxon>
        <taxon>Roseomonas</taxon>
    </lineage>
</organism>
<accession>A0ABS3KKE5</accession>